<dbReference type="AlphaFoldDB" id="A0A0D5Y1P5"/>
<accession>A0A0D5Y1P5</accession>
<dbReference type="EMBL" id="CP011110">
    <property type="protein sequence ID" value="AKA25258.1"/>
    <property type="molecule type" value="Genomic_DNA"/>
</dbReference>
<dbReference type="RefSeq" id="WP_045884118.1">
    <property type="nucleotide sequence ID" value="NZ_CP011110.1"/>
</dbReference>
<dbReference type="PATRIC" id="fig|587753.10.peg.3796"/>
<gene>
    <name evidence="2" type="ORF">PCL1606_38070</name>
</gene>
<proteinExistence type="predicted"/>
<dbReference type="OrthoDB" id="5523885at2"/>
<reference evidence="2 3" key="1">
    <citation type="journal article" date="2015" name="Mol. Plant Microbe Interact.">
        <title>Comparative Genomic Analysis of Pseudomonas chlororaphis PCL1606 Reveals New Insight into Antifungal Compounds Involved in Biocontrol.</title>
        <authorList>
            <person name="Calderon C.E."/>
            <person name="Ramos C."/>
            <person name="de Vicente A."/>
            <person name="Cazorla F.M."/>
        </authorList>
    </citation>
    <scope>NUCLEOTIDE SEQUENCE [LARGE SCALE GENOMIC DNA]</scope>
    <source>
        <strain evidence="2 3">PCL1606</strain>
    </source>
</reference>
<dbReference type="Pfam" id="PF08787">
    <property type="entry name" value="Alginate_lyase2"/>
    <property type="match status" value="1"/>
</dbReference>
<evidence type="ECO:0000313" key="2">
    <source>
        <dbReference type="EMBL" id="AKA25258.1"/>
    </source>
</evidence>
<dbReference type="Gene3D" id="2.60.120.200">
    <property type="match status" value="1"/>
</dbReference>
<dbReference type="Proteomes" id="UP000032748">
    <property type="component" value="Chromosome"/>
</dbReference>
<dbReference type="SUPFAM" id="SSF49899">
    <property type="entry name" value="Concanavalin A-like lectins/glucanases"/>
    <property type="match status" value="1"/>
</dbReference>
<name>A0A0D5Y1P5_9PSED</name>
<sequence length="226" mass="24290">MPVDLSPLIITTPVPVSPDNPVALELPGNEALARLPQVISRQPDGSVRFSAPTLGASSKSTHRTRCEWKEALYWRLDSAAQHVNRQRMTLTRVNSAQKVVIAQLHVKNDDSPAIKVFWNKARITWGVRATFNQAEPLTSTIASNIGLDQPFTVEISLSSAGQVVLSIVGNGMNLVTAAAQLDSSWASQLLNFHGGVYNQIDYSATTAATDGSVCLIHDLALIHGAG</sequence>
<organism evidence="2 3">
    <name type="scientific">Pseudomonas chlororaphis</name>
    <dbReference type="NCBI Taxonomy" id="587753"/>
    <lineage>
        <taxon>Bacteria</taxon>
        <taxon>Pseudomonadati</taxon>
        <taxon>Pseudomonadota</taxon>
        <taxon>Gammaproteobacteria</taxon>
        <taxon>Pseudomonadales</taxon>
        <taxon>Pseudomonadaceae</taxon>
        <taxon>Pseudomonas</taxon>
    </lineage>
</organism>
<evidence type="ECO:0000313" key="3">
    <source>
        <dbReference type="Proteomes" id="UP000032748"/>
    </source>
</evidence>
<protein>
    <submittedName>
        <fullName evidence="2">Alginate lyase 2</fullName>
    </submittedName>
</protein>
<feature type="domain" description="Alginate lyase 2" evidence="1">
    <location>
        <begin position="3"/>
        <end position="223"/>
    </location>
</feature>
<evidence type="ECO:0000259" key="1">
    <source>
        <dbReference type="Pfam" id="PF08787"/>
    </source>
</evidence>
<dbReference type="InterPro" id="IPR013320">
    <property type="entry name" value="ConA-like_dom_sf"/>
</dbReference>
<dbReference type="KEGG" id="pcz:PCL1606_38070"/>
<dbReference type="InterPro" id="IPR014895">
    <property type="entry name" value="Alginate_lyase_2"/>
</dbReference>
<dbReference type="GO" id="GO:0016829">
    <property type="term" value="F:lyase activity"/>
    <property type="evidence" value="ECO:0007669"/>
    <property type="project" value="UniProtKB-KW"/>
</dbReference>
<keyword evidence="2" id="KW-0456">Lyase</keyword>